<dbReference type="PANTHER" id="PTHR33050:SF7">
    <property type="entry name" value="RIBONUCLEASE H"/>
    <property type="match status" value="1"/>
</dbReference>
<sequence>MWWLRALSTGTAIHPDPVSHYVTTDASARGWGAIVDDASLNGLWSPEQKKWHSNLKEMWAVIQALTNRQQSLRHSTVLVQSDNKSVVSYMRNEGGLRSQNLYRLTCMLFEIADENKIHLVSQYLPGQVNTDADMLSRLKLPGEWTLTEEACQEVFRKFGMPEIDLFASKTAHVLARYVSRDCKDSNAEFHDAFSRRWSYRRAWVFPPPHLIPRILSHLNLCKGRYILIVPRWSKVFWRPDLKRRAVSAPLPIFNLQQQLLDTRTYLPPVHVDQMYLEAWLVKGGVPN</sequence>
<evidence type="ECO:0000313" key="9">
    <source>
        <dbReference type="RefSeq" id="XP_026744332.1"/>
    </source>
</evidence>
<keyword evidence="6" id="KW-0695">RNA-directed DNA polymerase</keyword>
<evidence type="ECO:0000259" key="7">
    <source>
        <dbReference type="Pfam" id="PF17917"/>
    </source>
</evidence>
<evidence type="ECO:0000256" key="4">
    <source>
        <dbReference type="ARBA" id="ARBA00022759"/>
    </source>
</evidence>
<dbReference type="Pfam" id="PF17917">
    <property type="entry name" value="RT_RNaseH"/>
    <property type="match status" value="1"/>
</dbReference>
<dbReference type="InterPro" id="IPR052055">
    <property type="entry name" value="Hepadnavirus_pol/RT"/>
</dbReference>
<accession>A0A7E5WVL8</accession>
<dbReference type="Proteomes" id="UP000322000">
    <property type="component" value="Chromosome 26"/>
</dbReference>
<dbReference type="GeneID" id="113505721"/>
<dbReference type="InterPro" id="IPR036397">
    <property type="entry name" value="RNaseH_sf"/>
</dbReference>
<dbReference type="GO" id="GO:0016787">
    <property type="term" value="F:hydrolase activity"/>
    <property type="evidence" value="ECO:0007669"/>
    <property type="project" value="UniProtKB-KW"/>
</dbReference>
<dbReference type="GO" id="GO:0004519">
    <property type="term" value="F:endonuclease activity"/>
    <property type="evidence" value="ECO:0007669"/>
    <property type="project" value="UniProtKB-KW"/>
</dbReference>
<reference evidence="9" key="1">
    <citation type="submission" date="2025-08" db="UniProtKB">
        <authorList>
            <consortium name="RefSeq"/>
        </authorList>
    </citation>
    <scope>IDENTIFICATION</scope>
</reference>
<evidence type="ECO:0000256" key="5">
    <source>
        <dbReference type="ARBA" id="ARBA00022801"/>
    </source>
</evidence>
<dbReference type="KEGG" id="tnl:113505721"/>
<dbReference type="Gene3D" id="3.30.420.10">
    <property type="entry name" value="Ribonuclease H-like superfamily/Ribonuclease H"/>
    <property type="match status" value="1"/>
</dbReference>
<dbReference type="OrthoDB" id="7477527at2759"/>
<organism evidence="8 9">
    <name type="scientific">Trichoplusia ni</name>
    <name type="common">Cabbage looper</name>
    <dbReference type="NCBI Taxonomy" id="7111"/>
    <lineage>
        <taxon>Eukaryota</taxon>
        <taxon>Metazoa</taxon>
        <taxon>Ecdysozoa</taxon>
        <taxon>Arthropoda</taxon>
        <taxon>Hexapoda</taxon>
        <taxon>Insecta</taxon>
        <taxon>Pterygota</taxon>
        <taxon>Neoptera</taxon>
        <taxon>Endopterygota</taxon>
        <taxon>Lepidoptera</taxon>
        <taxon>Glossata</taxon>
        <taxon>Ditrysia</taxon>
        <taxon>Noctuoidea</taxon>
        <taxon>Noctuidae</taxon>
        <taxon>Plusiinae</taxon>
        <taxon>Trichoplusia</taxon>
    </lineage>
</organism>
<protein>
    <submittedName>
        <fullName evidence="9">Uncharacterized protein LOC113505721</fullName>
    </submittedName>
</protein>
<dbReference type="SUPFAM" id="SSF53098">
    <property type="entry name" value="Ribonuclease H-like"/>
    <property type="match status" value="1"/>
</dbReference>
<name>A0A7E5WVL8_TRINI</name>
<dbReference type="PANTHER" id="PTHR33050">
    <property type="entry name" value="REVERSE TRANSCRIPTASE DOMAIN-CONTAINING PROTEIN"/>
    <property type="match status" value="1"/>
</dbReference>
<keyword evidence="3" id="KW-0540">Nuclease</keyword>
<keyword evidence="2" id="KW-0548">Nucleotidyltransferase</keyword>
<dbReference type="RefSeq" id="XP_026744332.1">
    <property type="nucleotide sequence ID" value="XM_026888531.1"/>
</dbReference>
<keyword evidence="1" id="KW-0808">Transferase</keyword>
<dbReference type="AlphaFoldDB" id="A0A7E5WVL8"/>
<keyword evidence="4" id="KW-0255">Endonuclease</keyword>
<dbReference type="CDD" id="cd09275">
    <property type="entry name" value="RNase_HI_RT_DIRS1"/>
    <property type="match status" value="1"/>
</dbReference>
<dbReference type="InterPro" id="IPR012337">
    <property type="entry name" value="RNaseH-like_sf"/>
</dbReference>
<dbReference type="GO" id="GO:0003676">
    <property type="term" value="F:nucleic acid binding"/>
    <property type="evidence" value="ECO:0007669"/>
    <property type="project" value="InterPro"/>
</dbReference>
<keyword evidence="5" id="KW-0378">Hydrolase</keyword>
<evidence type="ECO:0000256" key="1">
    <source>
        <dbReference type="ARBA" id="ARBA00022679"/>
    </source>
</evidence>
<evidence type="ECO:0000256" key="6">
    <source>
        <dbReference type="ARBA" id="ARBA00022918"/>
    </source>
</evidence>
<dbReference type="InterPro" id="IPR041373">
    <property type="entry name" value="RT_RNaseH"/>
</dbReference>
<gene>
    <name evidence="9" type="primary">LOC113505721</name>
</gene>
<evidence type="ECO:0000256" key="3">
    <source>
        <dbReference type="ARBA" id="ARBA00022722"/>
    </source>
</evidence>
<evidence type="ECO:0000313" key="8">
    <source>
        <dbReference type="Proteomes" id="UP000322000"/>
    </source>
</evidence>
<keyword evidence="8" id="KW-1185">Reference proteome</keyword>
<feature type="domain" description="Reverse transcriptase RNase H-like" evidence="7">
    <location>
        <begin position="21"/>
        <end position="103"/>
    </location>
</feature>
<evidence type="ECO:0000256" key="2">
    <source>
        <dbReference type="ARBA" id="ARBA00022695"/>
    </source>
</evidence>
<proteinExistence type="predicted"/>
<dbReference type="GO" id="GO:0003964">
    <property type="term" value="F:RNA-directed DNA polymerase activity"/>
    <property type="evidence" value="ECO:0007669"/>
    <property type="project" value="UniProtKB-KW"/>
</dbReference>
<dbReference type="InParanoid" id="A0A7E5WVL8"/>